<dbReference type="Pfam" id="PF05721">
    <property type="entry name" value="PhyH"/>
    <property type="match status" value="1"/>
</dbReference>
<organism evidence="3 4">
    <name type="scientific">Larkinella punicea</name>
    <dbReference type="NCBI Taxonomy" id="2315727"/>
    <lineage>
        <taxon>Bacteria</taxon>
        <taxon>Pseudomonadati</taxon>
        <taxon>Bacteroidota</taxon>
        <taxon>Cytophagia</taxon>
        <taxon>Cytophagales</taxon>
        <taxon>Spirosomataceae</taxon>
        <taxon>Larkinella</taxon>
    </lineage>
</organism>
<dbReference type="InterPro" id="IPR008775">
    <property type="entry name" value="Phytyl_CoA_dOase-like"/>
</dbReference>
<dbReference type="EMBL" id="QOWE01000020">
    <property type="protein sequence ID" value="RCR67308.1"/>
    <property type="molecule type" value="Genomic_DNA"/>
</dbReference>
<dbReference type="AlphaFoldDB" id="A0A368JI10"/>
<keyword evidence="3" id="KW-0223">Dioxygenase</keyword>
<evidence type="ECO:0000256" key="2">
    <source>
        <dbReference type="ARBA" id="ARBA00023004"/>
    </source>
</evidence>
<dbReference type="GO" id="GO:0016706">
    <property type="term" value="F:2-oxoglutarate-dependent dioxygenase activity"/>
    <property type="evidence" value="ECO:0007669"/>
    <property type="project" value="UniProtKB-ARBA"/>
</dbReference>
<accession>A0A368JI10</accession>
<proteinExistence type="predicted"/>
<evidence type="ECO:0000256" key="1">
    <source>
        <dbReference type="ARBA" id="ARBA00022723"/>
    </source>
</evidence>
<dbReference type="OrthoDB" id="9814777at2"/>
<gene>
    <name evidence="3" type="ORF">DUE52_22515</name>
</gene>
<comment type="caution">
    <text evidence="3">The sequence shown here is derived from an EMBL/GenBank/DDBJ whole genome shotgun (WGS) entry which is preliminary data.</text>
</comment>
<dbReference type="SUPFAM" id="SSF51197">
    <property type="entry name" value="Clavaminate synthase-like"/>
    <property type="match status" value="1"/>
</dbReference>
<reference evidence="3 4" key="1">
    <citation type="submission" date="2018-07" db="EMBL/GenBank/DDBJ databases">
        <title>Genome analysis of Larkinella rosea.</title>
        <authorList>
            <person name="Zhou Z."/>
            <person name="Wang G."/>
        </authorList>
    </citation>
    <scope>NUCLEOTIDE SEQUENCE [LARGE SCALE GENOMIC DNA]</scope>
    <source>
        <strain evidence="4">zzj9</strain>
    </source>
</reference>
<keyword evidence="2" id="KW-0408">Iron</keyword>
<dbReference type="GO" id="GO:0005506">
    <property type="term" value="F:iron ion binding"/>
    <property type="evidence" value="ECO:0007669"/>
    <property type="project" value="UniProtKB-ARBA"/>
</dbReference>
<name>A0A368JI10_9BACT</name>
<dbReference type="Proteomes" id="UP000253383">
    <property type="component" value="Unassembled WGS sequence"/>
</dbReference>
<keyword evidence="4" id="KW-1185">Reference proteome</keyword>
<evidence type="ECO:0000313" key="3">
    <source>
        <dbReference type="EMBL" id="RCR67308.1"/>
    </source>
</evidence>
<protein>
    <submittedName>
        <fullName evidence="3">Phytanoyl-CoA dioxygenase</fullName>
    </submittedName>
</protein>
<keyword evidence="1" id="KW-0479">Metal-binding</keyword>
<sequence>MAVATSQSTENYSMNLPWTESPFFRSELKKANLSPEMERIVTQYAEGGFVVFDPDIDESILNTALEKLEPKHLAVKDDRIQDAWRDVDAVRQIAIAPKVLDVLRTLYRREPIPFQTLNFKLGTQQRTHSDSMHFHSIPQRFMCGVWVALEDVRDDNGPLHYYPGSHKLPFYDLSDIGIRATSAKSLDEAYGKTYPKYADFLSDMIEAQDLKKAVLNMKKGHAIIWAANLLHGGEKILTPGSTRYSQVTHYFFQDCVYYTPLQSDMPLDKLYLRQITNIITGEKVANKYIDEYIKQDNEGYAMRITIPTAVRRIGGLILKPFRKLLGR</sequence>
<keyword evidence="3" id="KW-0560">Oxidoreductase</keyword>
<dbReference type="PANTHER" id="PTHR20883:SF15">
    <property type="entry name" value="PHYTANOYL-COA DIOXYGENASE DOMAIN-CONTAINING PROTEIN 1"/>
    <property type="match status" value="1"/>
</dbReference>
<dbReference type="Gene3D" id="2.60.120.620">
    <property type="entry name" value="q2cbj1_9rhob like domain"/>
    <property type="match status" value="1"/>
</dbReference>
<dbReference type="PANTHER" id="PTHR20883">
    <property type="entry name" value="PHYTANOYL-COA DIOXYGENASE DOMAIN CONTAINING 1"/>
    <property type="match status" value="1"/>
</dbReference>
<evidence type="ECO:0000313" key="4">
    <source>
        <dbReference type="Proteomes" id="UP000253383"/>
    </source>
</evidence>